<feature type="non-terminal residue" evidence="2">
    <location>
        <position position="75"/>
    </location>
</feature>
<dbReference type="AlphaFoldDB" id="A0AA38MWB0"/>
<sequence length="75" mass="8787">LLNVVVTVTTIYASPYYWKQDYHTSALSGHAWVQELIKGHPERIRCELGVHLHVFIALVEQLRVMGMRDTRNRLR</sequence>
<feature type="domain" description="DUF8040" evidence="1">
    <location>
        <begin position="24"/>
        <end position="71"/>
    </location>
</feature>
<dbReference type="EMBL" id="JANVFO010000009">
    <property type="protein sequence ID" value="KAJ3735569.1"/>
    <property type="molecule type" value="Genomic_DNA"/>
</dbReference>
<name>A0AA38MWB0_9AGAR</name>
<feature type="non-terminal residue" evidence="2">
    <location>
        <position position="1"/>
    </location>
</feature>
<protein>
    <recommendedName>
        <fullName evidence="1">DUF8040 domain-containing protein</fullName>
    </recommendedName>
</protein>
<reference evidence="2" key="1">
    <citation type="submission" date="2022-08" db="EMBL/GenBank/DDBJ databases">
        <authorList>
            <consortium name="DOE Joint Genome Institute"/>
            <person name="Min B."/>
            <person name="Sierra-Patev S."/>
            <person name="Naranjo-Ortiz M."/>
            <person name="Looney B."/>
            <person name="Konkel Z."/>
            <person name="Slot J.C."/>
            <person name="Sakamoto Y."/>
            <person name="Steenwyk J.L."/>
            <person name="Rokas A."/>
            <person name="Carro J."/>
            <person name="Camarero S."/>
            <person name="Ferreira P."/>
            <person name="Molpeceres G."/>
            <person name="Ruiz-duenas F.J."/>
            <person name="Serrano A."/>
            <person name="Henrissat B."/>
            <person name="Drula E."/>
            <person name="Hughes K.W."/>
            <person name="Mata J.L."/>
            <person name="Ishikawa N.K."/>
            <person name="Vargas-Isla R."/>
            <person name="Ushijima S."/>
            <person name="Smith C.A."/>
            <person name="Ahrendt S."/>
            <person name="Andreopoulos W."/>
            <person name="He G."/>
            <person name="LaButti K."/>
            <person name="Lipzen A."/>
            <person name="Ng V."/>
            <person name="Riley R."/>
            <person name="Sandor L."/>
            <person name="Barry K."/>
            <person name="Martinez A.T."/>
            <person name="Xiao Y."/>
            <person name="Gibbons J.G."/>
            <person name="Terashima K."/>
            <person name="Hibbett D.S."/>
            <person name="Grigoriev I.V."/>
        </authorList>
    </citation>
    <scope>NUCLEOTIDE SEQUENCE</scope>
    <source>
        <strain evidence="2">ET3784</strain>
    </source>
</reference>
<dbReference type="InterPro" id="IPR058353">
    <property type="entry name" value="DUF8040"/>
</dbReference>
<evidence type="ECO:0000313" key="2">
    <source>
        <dbReference type="EMBL" id="KAJ3735569.1"/>
    </source>
</evidence>
<organism evidence="2 3">
    <name type="scientific">Lentinula guzmanii</name>
    <dbReference type="NCBI Taxonomy" id="2804957"/>
    <lineage>
        <taxon>Eukaryota</taxon>
        <taxon>Fungi</taxon>
        <taxon>Dikarya</taxon>
        <taxon>Basidiomycota</taxon>
        <taxon>Agaricomycotina</taxon>
        <taxon>Agaricomycetes</taxon>
        <taxon>Agaricomycetidae</taxon>
        <taxon>Agaricales</taxon>
        <taxon>Marasmiineae</taxon>
        <taxon>Omphalotaceae</taxon>
        <taxon>Lentinula</taxon>
    </lineage>
</organism>
<proteinExistence type="predicted"/>
<accession>A0AA38MWB0</accession>
<gene>
    <name evidence="2" type="ORF">DFJ43DRAFT_966663</name>
</gene>
<reference evidence="2" key="2">
    <citation type="journal article" date="2023" name="Proc. Natl. Acad. Sci. U.S.A.">
        <title>A global phylogenomic analysis of the shiitake genus Lentinula.</title>
        <authorList>
            <person name="Sierra-Patev S."/>
            <person name="Min B."/>
            <person name="Naranjo-Ortiz M."/>
            <person name="Looney B."/>
            <person name="Konkel Z."/>
            <person name="Slot J.C."/>
            <person name="Sakamoto Y."/>
            <person name="Steenwyk J.L."/>
            <person name="Rokas A."/>
            <person name="Carro J."/>
            <person name="Camarero S."/>
            <person name="Ferreira P."/>
            <person name="Molpeceres G."/>
            <person name="Ruiz-Duenas F.J."/>
            <person name="Serrano A."/>
            <person name="Henrissat B."/>
            <person name="Drula E."/>
            <person name="Hughes K.W."/>
            <person name="Mata J.L."/>
            <person name="Ishikawa N.K."/>
            <person name="Vargas-Isla R."/>
            <person name="Ushijima S."/>
            <person name="Smith C.A."/>
            <person name="Donoghue J."/>
            <person name="Ahrendt S."/>
            <person name="Andreopoulos W."/>
            <person name="He G."/>
            <person name="LaButti K."/>
            <person name="Lipzen A."/>
            <person name="Ng V."/>
            <person name="Riley R."/>
            <person name="Sandor L."/>
            <person name="Barry K."/>
            <person name="Martinez A.T."/>
            <person name="Xiao Y."/>
            <person name="Gibbons J.G."/>
            <person name="Terashima K."/>
            <person name="Grigoriev I.V."/>
            <person name="Hibbett D."/>
        </authorList>
    </citation>
    <scope>NUCLEOTIDE SEQUENCE</scope>
    <source>
        <strain evidence="2">ET3784</strain>
    </source>
</reference>
<evidence type="ECO:0000313" key="3">
    <source>
        <dbReference type="Proteomes" id="UP001176059"/>
    </source>
</evidence>
<evidence type="ECO:0000259" key="1">
    <source>
        <dbReference type="Pfam" id="PF26138"/>
    </source>
</evidence>
<dbReference type="Proteomes" id="UP001176059">
    <property type="component" value="Unassembled WGS sequence"/>
</dbReference>
<dbReference type="Pfam" id="PF26138">
    <property type="entry name" value="DUF8040"/>
    <property type="match status" value="1"/>
</dbReference>
<comment type="caution">
    <text evidence="2">The sequence shown here is derived from an EMBL/GenBank/DDBJ whole genome shotgun (WGS) entry which is preliminary data.</text>
</comment>
<keyword evidence="3" id="KW-1185">Reference proteome</keyword>